<evidence type="ECO:0000313" key="5">
    <source>
        <dbReference type="Proteomes" id="UP000509327"/>
    </source>
</evidence>
<dbReference type="EMBL" id="QJSW01000012">
    <property type="protein sequence ID" value="PYE47578.1"/>
    <property type="molecule type" value="Genomic_DNA"/>
</dbReference>
<dbReference type="Proteomes" id="UP000509327">
    <property type="component" value="Chromosome"/>
</dbReference>
<dbReference type="Gene3D" id="3.40.50.1820">
    <property type="entry name" value="alpha/beta hydrolase"/>
    <property type="match status" value="1"/>
</dbReference>
<organism evidence="2 4">
    <name type="scientific">Paenibacillus barcinonensis</name>
    <dbReference type="NCBI Taxonomy" id="198119"/>
    <lineage>
        <taxon>Bacteria</taxon>
        <taxon>Bacillati</taxon>
        <taxon>Bacillota</taxon>
        <taxon>Bacilli</taxon>
        <taxon>Bacillales</taxon>
        <taxon>Paenibacillaceae</taxon>
        <taxon>Paenibacillus</taxon>
    </lineage>
</organism>
<dbReference type="SUPFAM" id="SSF53474">
    <property type="entry name" value="alpha/beta-Hydrolases"/>
    <property type="match status" value="1"/>
</dbReference>
<evidence type="ECO:0000313" key="2">
    <source>
        <dbReference type="EMBL" id="PYE47578.1"/>
    </source>
</evidence>
<reference evidence="3 5" key="2">
    <citation type="submission" date="2020-06" db="EMBL/GenBank/DDBJ databases">
        <title>Complete genome of Paenibacillus barcinonensis KACC11450.</title>
        <authorList>
            <person name="Kim M."/>
            <person name="Park Y.-J."/>
            <person name="Shin J.-H."/>
        </authorList>
    </citation>
    <scope>NUCLEOTIDE SEQUENCE [LARGE SCALE GENOMIC DNA]</scope>
    <source>
        <strain evidence="3 5">KACC11450</strain>
    </source>
</reference>
<feature type="domain" description="AB hydrolase-1" evidence="1">
    <location>
        <begin position="36"/>
        <end position="276"/>
    </location>
</feature>
<evidence type="ECO:0000313" key="3">
    <source>
        <dbReference type="EMBL" id="QKS58460.1"/>
    </source>
</evidence>
<keyword evidence="3" id="KW-0378">Hydrolase</keyword>
<evidence type="ECO:0000313" key="4">
    <source>
        <dbReference type="Proteomes" id="UP000247790"/>
    </source>
</evidence>
<sequence length="290" mass="31362">MSQQPVLHTFGASAYIQTRDGRRLHYMSGGAGEVTVVFESGMGVSRSTWGLIVPAVAEYARTIVYDRAGAGRSDVDASPRTLARIAEDLNELLDALGSGPLILVGHSWGGPIVRTVATAHLSRLKGIVLVDPSDEHCDLYFTRVAKVGFAINGALMPLLARLGLYRFLGIKEFNLQPADVVADHHQEDFTVQAARTMAAEVKGFIQDLKMLQAQPPKLGNAAVSLISGTLPGTGERKIRPAIVKAHQQTVNKLSNARWVEAAQSGHMVMFTDPEVITAEILRMVQDGEQK</sequence>
<dbReference type="InterPro" id="IPR000073">
    <property type="entry name" value="AB_hydrolase_1"/>
</dbReference>
<dbReference type="InterPro" id="IPR029058">
    <property type="entry name" value="AB_hydrolase_fold"/>
</dbReference>
<dbReference type="Pfam" id="PF12697">
    <property type="entry name" value="Abhydrolase_6"/>
    <property type="match status" value="1"/>
</dbReference>
<accession>A0A2V4VZN9</accession>
<reference evidence="2 4" key="1">
    <citation type="submission" date="2018-06" db="EMBL/GenBank/DDBJ databases">
        <title>Genomic Encyclopedia of Type Strains, Phase III (KMG-III): the genomes of soil and plant-associated and newly described type strains.</title>
        <authorList>
            <person name="Whitman W."/>
        </authorList>
    </citation>
    <scope>NUCLEOTIDE SEQUENCE [LARGE SCALE GENOMIC DNA]</scope>
    <source>
        <strain evidence="2 4">CECT 7022</strain>
    </source>
</reference>
<name>A0A2V4VZN9_PAEBA</name>
<dbReference type="GO" id="GO:0016787">
    <property type="term" value="F:hydrolase activity"/>
    <property type="evidence" value="ECO:0007669"/>
    <property type="project" value="UniProtKB-KW"/>
</dbReference>
<proteinExistence type="predicted"/>
<gene>
    <name evidence="2" type="ORF">DFQ00_11227</name>
    <name evidence="3" type="ORF">HUB98_20950</name>
</gene>
<protein>
    <submittedName>
        <fullName evidence="3">Alpha/beta hydrolase</fullName>
    </submittedName>
    <submittedName>
        <fullName evidence="2">Pimeloyl-ACP methyl ester carboxylesterase</fullName>
    </submittedName>
</protein>
<dbReference type="Proteomes" id="UP000247790">
    <property type="component" value="Unassembled WGS sequence"/>
</dbReference>
<dbReference type="AlphaFoldDB" id="A0A2V4VZN9"/>
<dbReference type="EMBL" id="CP054614">
    <property type="protein sequence ID" value="QKS58460.1"/>
    <property type="molecule type" value="Genomic_DNA"/>
</dbReference>
<evidence type="ECO:0000259" key="1">
    <source>
        <dbReference type="Pfam" id="PF12697"/>
    </source>
</evidence>
<dbReference type="PANTHER" id="PTHR43433:SF5">
    <property type="entry name" value="AB HYDROLASE-1 DOMAIN-CONTAINING PROTEIN"/>
    <property type="match status" value="1"/>
</dbReference>
<dbReference type="InterPro" id="IPR050471">
    <property type="entry name" value="AB_hydrolase"/>
</dbReference>
<dbReference type="RefSeq" id="WP_110897847.1">
    <property type="nucleotide sequence ID" value="NZ_CP054614.1"/>
</dbReference>
<dbReference type="OrthoDB" id="59888at2"/>
<dbReference type="PANTHER" id="PTHR43433">
    <property type="entry name" value="HYDROLASE, ALPHA/BETA FOLD FAMILY PROTEIN"/>
    <property type="match status" value="1"/>
</dbReference>
<keyword evidence="5" id="KW-1185">Reference proteome</keyword>